<reference evidence="4" key="1">
    <citation type="submission" date="2017-09" db="EMBL/GenBank/DDBJ databases">
        <authorList>
            <person name="Varghese N."/>
            <person name="Submissions S."/>
        </authorList>
    </citation>
    <scope>NUCLEOTIDE SEQUENCE [LARGE SCALE GENOMIC DNA]</scope>
    <source>
        <strain evidence="4">DSM 15103</strain>
    </source>
</reference>
<gene>
    <name evidence="3" type="ORF">SAMN06265182_0258</name>
</gene>
<organism evidence="3 4">
    <name type="scientific">Persephonella hydrogeniphila</name>
    <dbReference type="NCBI Taxonomy" id="198703"/>
    <lineage>
        <taxon>Bacteria</taxon>
        <taxon>Pseudomonadati</taxon>
        <taxon>Aquificota</taxon>
        <taxon>Aquificia</taxon>
        <taxon>Aquificales</taxon>
        <taxon>Hydrogenothermaceae</taxon>
        <taxon>Persephonella</taxon>
    </lineage>
</organism>
<accession>A0A285N0K5</accession>
<dbReference type="InterPro" id="IPR002881">
    <property type="entry name" value="DUF58"/>
</dbReference>
<dbReference type="PANTHER" id="PTHR33608:SF6">
    <property type="entry name" value="BLL2464 PROTEIN"/>
    <property type="match status" value="1"/>
</dbReference>
<dbReference type="RefSeq" id="WP_096999457.1">
    <property type="nucleotide sequence ID" value="NZ_OBEI01000001.1"/>
</dbReference>
<name>A0A285N0K5_9AQUI</name>
<dbReference type="PANTHER" id="PTHR33608">
    <property type="entry name" value="BLL2464 PROTEIN"/>
    <property type="match status" value="1"/>
</dbReference>
<evidence type="ECO:0000313" key="3">
    <source>
        <dbReference type="EMBL" id="SNZ02979.1"/>
    </source>
</evidence>
<dbReference type="Proteomes" id="UP000219036">
    <property type="component" value="Unassembled WGS sequence"/>
</dbReference>
<feature type="domain" description="DUF58" evidence="2">
    <location>
        <begin position="37"/>
        <end position="199"/>
    </location>
</feature>
<dbReference type="OrthoDB" id="9776116at2"/>
<dbReference type="AlphaFoldDB" id="A0A285N0K5"/>
<dbReference type="EMBL" id="OBEI01000001">
    <property type="protein sequence ID" value="SNZ02979.1"/>
    <property type="molecule type" value="Genomic_DNA"/>
</dbReference>
<protein>
    <recommendedName>
        <fullName evidence="2">DUF58 domain-containing protein</fullName>
    </recommendedName>
</protein>
<evidence type="ECO:0000313" key="4">
    <source>
        <dbReference type="Proteomes" id="UP000219036"/>
    </source>
</evidence>
<keyword evidence="1" id="KW-0175">Coiled coil</keyword>
<evidence type="ECO:0000256" key="1">
    <source>
        <dbReference type="SAM" id="Coils"/>
    </source>
</evidence>
<evidence type="ECO:0000259" key="2">
    <source>
        <dbReference type="Pfam" id="PF01882"/>
    </source>
</evidence>
<keyword evidence="4" id="KW-1185">Reference proteome</keyword>
<feature type="coiled-coil region" evidence="1">
    <location>
        <begin position="132"/>
        <end position="164"/>
    </location>
</feature>
<sequence>MDKKRIITIKIRQKVLSFFEGQHRALKFGEEDDLKNIREYTYGDNVKRINWIITAKEKKPYIVEREERKSQNIIVVLLLDQEMLYENKIDKLVEVYSIIGFSALYQKDKLYTYILTDRVETFIKHRNSFSLIDDAVDEILNLELKNKKLNLKELERYLLKHKRSYVILIGDFVYPVDLTKISGKHKIAIIKIRDRTEENPEKFTGYQLKSFDEKRKIPYLIKPMVNTYRKNLKEIDEKLRQFTVLKRIPVKTIYTDEDPFLKLRLMFS</sequence>
<proteinExistence type="predicted"/>
<dbReference type="Pfam" id="PF01882">
    <property type="entry name" value="DUF58"/>
    <property type="match status" value="1"/>
</dbReference>